<dbReference type="Proteomes" id="UP000479710">
    <property type="component" value="Unassembled WGS sequence"/>
</dbReference>
<reference evidence="2 3" key="1">
    <citation type="submission" date="2019-11" db="EMBL/GenBank/DDBJ databases">
        <title>Whole genome sequence of Oryza granulata.</title>
        <authorList>
            <person name="Li W."/>
        </authorList>
    </citation>
    <scope>NUCLEOTIDE SEQUENCE [LARGE SCALE GENOMIC DNA]</scope>
    <source>
        <strain evidence="3">cv. Menghai</strain>
        <tissue evidence="2">Leaf</tissue>
    </source>
</reference>
<keyword evidence="1" id="KW-0732">Signal</keyword>
<feature type="signal peptide" evidence="1">
    <location>
        <begin position="1"/>
        <end position="20"/>
    </location>
</feature>
<protein>
    <submittedName>
        <fullName evidence="2">Uncharacterized protein</fullName>
    </submittedName>
</protein>
<dbReference type="AlphaFoldDB" id="A0A6G1D036"/>
<dbReference type="EMBL" id="SPHZ02000007">
    <property type="protein sequence ID" value="KAF0906235.1"/>
    <property type="molecule type" value="Genomic_DNA"/>
</dbReference>
<evidence type="ECO:0000256" key="1">
    <source>
        <dbReference type="SAM" id="SignalP"/>
    </source>
</evidence>
<keyword evidence="3" id="KW-1185">Reference proteome</keyword>
<feature type="chain" id="PRO_5026022238" evidence="1">
    <location>
        <begin position="21"/>
        <end position="73"/>
    </location>
</feature>
<proteinExistence type="predicted"/>
<organism evidence="2 3">
    <name type="scientific">Oryza meyeriana var. granulata</name>
    <dbReference type="NCBI Taxonomy" id="110450"/>
    <lineage>
        <taxon>Eukaryota</taxon>
        <taxon>Viridiplantae</taxon>
        <taxon>Streptophyta</taxon>
        <taxon>Embryophyta</taxon>
        <taxon>Tracheophyta</taxon>
        <taxon>Spermatophyta</taxon>
        <taxon>Magnoliopsida</taxon>
        <taxon>Liliopsida</taxon>
        <taxon>Poales</taxon>
        <taxon>Poaceae</taxon>
        <taxon>BOP clade</taxon>
        <taxon>Oryzoideae</taxon>
        <taxon>Oryzeae</taxon>
        <taxon>Oryzinae</taxon>
        <taxon>Oryza</taxon>
        <taxon>Oryza meyeriana</taxon>
    </lineage>
</organism>
<comment type="caution">
    <text evidence="2">The sequence shown here is derived from an EMBL/GenBank/DDBJ whole genome shotgun (WGS) entry which is preliminary data.</text>
</comment>
<evidence type="ECO:0000313" key="3">
    <source>
        <dbReference type="Proteomes" id="UP000479710"/>
    </source>
</evidence>
<gene>
    <name evidence="2" type="ORF">E2562_009240</name>
</gene>
<evidence type="ECO:0000313" key="2">
    <source>
        <dbReference type="EMBL" id="KAF0906235.1"/>
    </source>
</evidence>
<name>A0A6G1D036_9ORYZ</name>
<accession>A0A6G1D036</accession>
<sequence>MEKVSMKLGLVALALGIVLAASLQEDPVDSAASWRNSGYINNDNLHNPLKGNPPKGLNISCRCRSTGDCKDKN</sequence>